<proteinExistence type="predicted"/>
<keyword evidence="3" id="KW-1185">Reference proteome</keyword>
<evidence type="ECO:0000256" key="1">
    <source>
        <dbReference type="SAM" id="MobiDB-lite"/>
    </source>
</evidence>
<evidence type="ECO:0000313" key="2">
    <source>
        <dbReference type="EMBL" id="ORE88927.1"/>
    </source>
</evidence>
<dbReference type="RefSeq" id="WP_083559602.1">
    <property type="nucleotide sequence ID" value="NZ_AQQV01000001.1"/>
</dbReference>
<dbReference type="STRING" id="1317117.ATO7_03590"/>
<dbReference type="EMBL" id="AQQV01000001">
    <property type="protein sequence ID" value="ORE88927.1"/>
    <property type="molecule type" value="Genomic_DNA"/>
</dbReference>
<name>A0A1Y1SGZ3_9GAMM</name>
<accession>A0A1Y1SGZ3</accession>
<reference evidence="2 3" key="1">
    <citation type="submission" date="2013-04" db="EMBL/GenBank/DDBJ databases">
        <title>Oceanococcus atlanticus 22II-S10r2 Genome Sequencing.</title>
        <authorList>
            <person name="Lai Q."/>
            <person name="Li G."/>
            <person name="Shao Z."/>
        </authorList>
    </citation>
    <scope>NUCLEOTIDE SEQUENCE [LARGE SCALE GENOMIC DNA]</scope>
    <source>
        <strain evidence="2 3">22II-S10r2</strain>
    </source>
</reference>
<dbReference type="AlphaFoldDB" id="A0A1Y1SGZ3"/>
<gene>
    <name evidence="2" type="ORF">ATO7_03590</name>
</gene>
<comment type="caution">
    <text evidence="2">The sequence shown here is derived from an EMBL/GenBank/DDBJ whole genome shotgun (WGS) entry which is preliminary data.</text>
</comment>
<feature type="region of interest" description="Disordered" evidence="1">
    <location>
        <begin position="121"/>
        <end position="162"/>
    </location>
</feature>
<protein>
    <submittedName>
        <fullName evidence="2">Uncharacterized protein</fullName>
    </submittedName>
</protein>
<organism evidence="2 3">
    <name type="scientific">Oceanococcus atlanticus</name>
    <dbReference type="NCBI Taxonomy" id="1317117"/>
    <lineage>
        <taxon>Bacteria</taxon>
        <taxon>Pseudomonadati</taxon>
        <taxon>Pseudomonadota</taxon>
        <taxon>Gammaproteobacteria</taxon>
        <taxon>Chromatiales</taxon>
        <taxon>Oceanococcaceae</taxon>
        <taxon>Oceanococcus</taxon>
    </lineage>
</organism>
<dbReference type="Proteomes" id="UP000192342">
    <property type="component" value="Unassembled WGS sequence"/>
</dbReference>
<evidence type="ECO:0000313" key="3">
    <source>
        <dbReference type="Proteomes" id="UP000192342"/>
    </source>
</evidence>
<sequence length="258" mass="27449">MHSDDETWFDALAGHAEPADAADAALQQAVRRAAVQLEDSAADALAERRLLARLEREGLLAPVRPAPRWRAPRLAQAAVIVLCVGVVVQISGVLPDAAPLRSQDAETVATQAHDSAAELVAQSAPAPAAEAPQARAFSPESARKSAAAPPASADVAAPMAGAMAQTERREAFAAPRAEPDVVLRLNNPAARWQELLSLVDKHEGLDALSRDDAQKRLRLRCAHRQACQALKDWLQGVGEAEQSLVPGQPLVLRLEARE</sequence>